<evidence type="ECO:0000313" key="2">
    <source>
        <dbReference type="Proteomes" id="UP001141552"/>
    </source>
</evidence>
<keyword evidence="2" id="KW-1185">Reference proteome</keyword>
<dbReference type="EMBL" id="JAKUCV010001996">
    <property type="protein sequence ID" value="KAJ4844297.1"/>
    <property type="molecule type" value="Genomic_DNA"/>
</dbReference>
<proteinExistence type="predicted"/>
<protein>
    <submittedName>
        <fullName evidence="1">Uncharacterized protein</fullName>
    </submittedName>
</protein>
<feature type="non-terminal residue" evidence="1">
    <location>
        <position position="64"/>
    </location>
</feature>
<dbReference type="AlphaFoldDB" id="A0A9Q0G8S2"/>
<dbReference type="Proteomes" id="UP001141552">
    <property type="component" value="Unassembled WGS sequence"/>
</dbReference>
<reference evidence="1" key="2">
    <citation type="journal article" date="2023" name="Plants (Basel)">
        <title>Annotation of the Turnera subulata (Passifloraceae) Draft Genome Reveals the S-Locus Evolved after the Divergence of Turneroideae from Passifloroideae in a Stepwise Manner.</title>
        <authorList>
            <person name="Henning P.M."/>
            <person name="Roalson E.H."/>
            <person name="Mir W."/>
            <person name="McCubbin A.G."/>
            <person name="Shore J.S."/>
        </authorList>
    </citation>
    <scope>NUCLEOTIDE SEQUENCE</scope>
    <source>
        <strain evidence="1">F60SS</strain>
    </source>
</reference>
<organism evidence="1 2">
    <name type="scientific">Turnera subulata</name>
    <dbReference type="NCBI Taxonomy" id="218843"/>
    <lineage>
        <taxon>Eukaryota</taxon>
        <taxon>Viridiplantae</taxon>
        <taxon>Streptophyta</taxon>
        <taxon>Embryophyta</taxon>
        <taxon>Tracheophyta</taxon>
        <taxon>Spermatophyta</taxon>
        <taxon>Magnoliopsida</taxon>
        <taxon>eudicotyledons</taxon>
        <taxon>Gunneridae</taxon>
        <taxon>Pentapetalae</taxon>
        <taxon>rosids</taxon>
        <taxon>fabids</taxon>
        <taxon>Malpighiales</taxon>
        <taxon>Passifloraceae</taxon>
        <taxon>Turnera</taxon>
    </lineage>
</organism>
<gene>
    <name evidence="1" type="ORF">Tsubulata_049826</name>
</gene>
<comment type="caution">
    <text evidence="1">The sequence shown here is derived from an EMBL/GenBank/DDBJ whole genome shotgun (WGS) entry which is preliminary data.</text>
</comment>
<evidence type="ECO:0000313" key="1">
    <source>
        <dbReference type="EMBL" id="KAJ4844297.1"/>
    </source>
</evidence>
<name>A0A9Q0G8S2_9ROSI</name>
<accession>A0A9Q0G8S2</accession>
<reference evidence="1" key="1">
    <citation type="submission" date="2022-02" db="EMBL/GenBank/DDBJ databases">
        <authorList>
            <person name="Henning P.M."/>
            <person name="McCubbin A.G."/>
            <person name="Shore J.S."/>
        </authorList>
    </citation>
    <scope>NUCLEOTIDE SEQUENCE</scope>
    <source>
        <strain evidence="1">F60SS</strain>
        <tissue evidence="1">Leaves</tissue>
    </source>
</reference>
<sequence>MHGHGIRVCKLLFEDNFESKESKLTNALNKLSSVDTTNFKGYTVLLKQQDFFALQQQTCLALVV</sequence>